<dbReference type="PANTHER" id="PTHR23429:SF0">
    <property type="entry name" value="GLUCOSE-6-PHOSPHATE 1-DEHYDROGENASE"/>
    <property type="match status" value="1"/>
</dbReference>
<dbReference type="SUPFAM" id="SSF55347">
    <property type="entry name" value="Glyceraldehyde-3-phosphate dehydrogenase-like, C-terminal domain"/>
    <property type="match status" value="1"/>
</dbReference>
<evidence type="ECO:0000256" key="1">
    <source>
        <dbReference type="ARBA" id="ARBA00004937"/>
    </source>
</evidence>
<evidence type="ECO:0000313" key="9">
    <source>
        <dbReference type="EMBL" id="KAB8169952.1"/>
    </source>
</evidence>
<dbReference type="InterPro" id="IPR001282">
    <property type="entry name" value="G6P_DH"/>
</dbReference>
<dbReference type="InterPro" id="IPR022674">
    <property type="entry name" value="G6P_DH_NAD-bd"/>
</dbReference>
<dbReference type="InterPro" id="IPR036291">
    <property type="entry name" value="NAD(P)-bd_dom_sf"/>
</dbReference>
<keyword evidence="2 6" id="KW-0313">Glucose metabolism</keyword>
<dbReference type="Gene3D" id="3.40.50.720">
    <property type="entry name" value="NAD(P)-binding Rossmann-like Domain"/>
    <property type="match status" value="1"/>
</dbReference>
<dbReference type="EC" id="1.1.1.49" evidence="6"/>
<comment type="similarity">
    <text evidence="6">Belongs to the glucose-6-phosphate dehydrogenase family.</text>
</comment>
<comment type="caution">
    <text evidence="9">The sequence shown here is derived from an EMBL/GenBank/DDBJ whole genome shotgun (WGS) entry which is preliminary data.</text>
</comment>
<feature type="binding site" evidence="6">
    <location>
        <begin position="11"/>
        <end position="18"/>
    </location>
    <ligand>
        <name>NADP(+)</name>
        <dbReference type="ChEBI" id="CHEBI:58349"/>
    </ligand>
</feature>
<feature type="binding site" evidence="6">
    <location>
        <position position="327"/>
    </location>
    <ligand>
        <name>substrate</name>
    </ligand>
</feature>
<keyword evidence="10" id="KW-1185">Reference proteome</keyword>
<dbReference type="Gene3D" id="3.30.360.10">
    <property type="entry name" value="Dihydrodipicolinate Reductase, domain 2"/>
    <property type="match status" value="1"/>
</dbReference>
<keyword evidence="5 6" id="KW-0119">Carbohydrate metabolism</keyword>
<evidence type="ECO:0000313" key="10">
    <source>
        <dbReference type="Proteomes" id="UP000314251"/>
    </source>
</evidence>
<comment type="catalytic activity">
    <reaction evidence="6">
        <text>D-glucose 6-phosphate + NADP(+) = 6-phospho-D-glucono-1,5-lactone + NADPH + H(+)</text>
        <dbReference type="Rhea" id="RHEA:15841"/>
        <dbReference type="ChEBI" id="CHEBI:15378"/>
        <dbReference type="ChEBI" id="CHEBI:57783"/>
        <dbReference type="ChEBI" id="CHEBI:57955"/>
        <dbReference type="ChEBI" id="CHEBI:58349"/>
        <dbReference type="ChEBI" id="CHEBI:61548"/>
        <dbReference type="EC" id="1.1.1.49"/>
    </reaction>
</comment>
<protein>
    <recommendedName>
        <fullName evidence="6">Glucose-6-phosphate 1-dehydrogenase</fullName>
        <shortName evidence="6">G6PD</shortName>
        <ecNumber evidence="6">1.1.1.49</ecNumber>
    </recommendedName>
</protein>
<name>A0A5N6APA5_9ACTN</name>
<feature type="domain" description="Glucose-6-phosphate dehydrogenase NAD-binding" evidence="7">
    <location>
        <begin position="8"/>
        <end position="187"/>
    </location>
</feature>
<dbReference type="Pfam" id="PF00479">
    <property type="entry name" value="G6PD_N"/>
    <property type="match status" value="1"/>
</dbReference>
<dbReference type="PANTHER" id="PTHR23429">
    <property type="entry name" value="GLUCOSE-6-PHOSPHATE 1-DEHYDROGENASE G6PD"/>
    <property type="match status" value="1"/>
</dbReference>
<feature type="binding site" evidence="6">
    <location>
        <position position="45"/>
    </location>
    <ligand>
        <name>NADP(+)</name>
        <dbReference type="ChEBI" id="CHEBI:58349"/>
    </ligand>
</feature>
<dbReference type="AlphaFoldDB" id="A0A5N6APA5"/>
<keyword evidence="3 6" id="KW-0521">NADP</keyword>
<evidence type="ECO:0000256" key="2">
    <source>
        <dbReference type="ARBA" id="ARBA00022526"/>
    </source>
</evidence>
<reference evidence="9" key="1">
    <citation type="submission" date="2019-10" db="EMBL/GenBank/DDBJ databases">
        <title>Nonomuraea sp. nov., isolated from Phyllanthus amarus.</title>
        <authorList>
            <person name="Klykleung N."/>
            <person name="Tanasupawat S."/>
        </authorList>
    </citation>
    <scope>NUCLEOTIDE SEQUENCE [LARGE SCALE GENOMIC DNA]</scope>
    <source>
        <strain evidence="9">3MP-10</strain>
    </source>
</reference>
<organism evidence="9 10">
    <name type="scientific">Streptomyces mimosae</name>
    <dbReference type="NCBI Taxonomy" id="2586635"/>
    <lineage>
        <taxon>Bacteria</taxon>
        <taxon>Bacillati</taxon>
        <taxon>Actinomycetota</taxon>
        <taxon>Actinomycetes</taxon>
        <taxon>Kitasatosporales</taxon>
        <taxon>Streptomycetaceae</taxon>
        <taxon>Streptomyces</taxon>
    </lineage>
</organism>
<evidence type="ECO:0000256" key="4">
    <source>
        <dbReference type="ARBA" id="ARBA00023002"/>
    </source>
</evidence>
<dbReference type="EMBL" id="VDLY02000002">
    <property type="protein sequence ID" value="KAB8169952.1"/>
    <property type="molecule type" value="Genomic_DNA"/>
</dbReference>
<keyword evidence="4 6" id="KW-0560">Oxidoreductase</keyword>
<feature type="binding site" evidence="6">
    <location>
        <position position="179"/>
    </location>
    <ligand>
        <name>substrate</name>
    </ligand>
</feature>
<accession>A0A5N6APA5</accession>
<evidence type="ECO:0000256" key="3">
    <source>
        <dbReference type="ARBA" id="ARBA00022857"/>
    </source>
</evidence>
<dbReference type="OrthoDB" id="9802739at2"/>
<dbReference type="PIRSF" id="PIRSF000110">
    <property type="entry name" value="G6PD"/>
    <property type="match status" value="1"/>
</dbReference>
<comment type="pathway">
    <text evidence="1 6">Carbohydrate degradation; pentose phosphate pathway; D-ribulose 5-phosphate from D-glucose 6-phosphate (oxidative stage): step 1/3.</text>
</comment>
<feature type="domain" description="Glucose-6-phosphate dehydrogenase C-terminal" evidence="8">
    <location>
        <begin position="190"/>
        <end position="471"/>
    </location>
</feature>
<evidence type="ECO:0000259" key="7">
    <source>
        <dbReference type="Pfam" id="PF00479"/>
    </source>
</evidence>
<dbReference type="GO" id="GO:0050661">
    <property type="term" value="F:NADP binding"/>
    <property type="evidence" value="ECO:0007669"/>
    <property type="project" value="UniProtKB-UniRule"/>
</dbReference>
<dbReference type="Proteomes" id="UP000314251">
    <property type="component" value="Unassembled WGS sequence"/>
</dbReference>
<dbReference type="UniPathway" id="UPA00115">
    <property type="reaction ID" value="UER00408"/>
</dbReference>
<proteinExistence type="inferred from homology"/>
<feature type="binding site" evidence="6">
    <location>
        <position position="217"/>
    </location>
    <ligand>
        <name>substrate</name>
    </ligand>
</feature>
<dbReference type="HAMAP" id="MF_00966">
    <property type="entry name" value="G6PD"/>
    <property type="match status" value="1"/>
</dbReference>
<dbReference type="InterPro" id="IPR022675">
    <property type="entry name" value="G6P_DH_C"/>
</dbReference>
<evidence type="ECO:0000256" key="6">
    <source>
        <dbReference type="HAMAP-Rule" id="MF_00966"/>
    </source>
</evidence>
<evidence type="ECO:0000259" key="8">
    <source>
        <dbReference type="Pfam" id="PF02781"/>
    </source>
</evidence>
<dbReference type="GO" id="GO:0004345">
    <property type="term" value="F:glucose-6-phosphate dehydrogenase activity"/>
    <property type="evidence" value="ECO:0007669"/>
    <property type="project" value="UniProtKB-UniRule"/>
</dbReference>
<gene>
    <name evidence="6 9" type="primary">zwf</name>
    <name evidence="9" type="ORF">FH607_002525</name>
</gene>
<dbReference type="GO" id="GO:0006006">
    <property type="term" value="P:glucose metabolic process"/>
    <property type="evidence" value="ECO:0007669"/>
    <property type="project" value="UniProtKB-KW"/>
</dbReference>
<feature type="binding site" evidence="6">
    <location>
        <position position="236"/>
    </location>
    <ligand>
        <name>substrate</name>
    </ligand>
</feature>
<dbReference type="NCBIfam" id="TIGR00871">
    <property type="entry name" value="zwf"/>
    <property type="match status" value="1"/>
</dbReference>
<evidence type="ECO:0000256" key="5">
    <source>
        <dbReference type="ARBA" id="ARBA00023277"/>
    </source>
</evidence>
<dbReference type="Pfam" id="PF02781">
    <property type="entry name" value="G6PD_C"/>
    <property type="match status" value="1"/>
</dbReference>
<dbReference type="SUPFAM" id="SSF51735">
    <property type="entry name" value="NAD(P)-binding Rossmann-fold domains"/>
    <property type="match status" value="1"/>
</dbReference>
<dbReference type="PRINTS" id="PR00079">
    <property type="entry name" value="G6PDHDRGNASE"/>
</dbReference>
<sequence>MADPQVIVVFGATGDLARRNLFPGLFRLYAAGLLPEEFHVIGSGRHAPGSDEEFRDRLGAAVRKFAGDVFDERRWDTFAARLGFVASSADDGAELAAAVDRARRTTAEGKGQRARLLLYLSVPPAIAGAMVEMLGATGLADDATLVMEKPFGTDLASARALDATIAGIVPEERVFRIDHFLGLEAVRTLLALRFGNGLFESFWNREHIASVVIDVPEDLGLEGRAGFMESTGTFRDMVTTHLCQILGVVALEPPARLTADALRAEKLRVFRALRPFDPAETVFGQFDGYRAEEGVAEDSTVETFVALRARVDNWRWRGVPFLLRTGKAMGSSQRLLTVTFREPPLDLFGAGDLDEGNGARPPDALTLELSDHPLVRLRLAASRPGAQPRLGRGDFAFRPAEFFADDEPLEAYTRLLLDALRCDQTLFTGAAEVERLWEVCEPVLREPPDPLPYARGSWGPEAALRLADPHGWAVPEA</sequence>
<comment type="function">
    <text evidence="6">Catalyzes the oxidation of glucose 6-phosphate to 6-phosphogluconolactone.</text>
</comment>
<feature type="active site" description="Proton acceptor" evidence="6">
    <location>
        <position position="241"/>
    </location>
</feature>
<comment type="caution">
    <text evidence="6">Lacks conserved residue(s) required for the propagation of feature annotation.</text>
</comment>
<dbReference type="GO" id="GO:0009051">
    <property type="term" value="P:pentose-phosphate shunt, oxidative branch"/>
    <property type="evidence" value="ECO:0007669"/>
    <property type="project" value="TreeGrafter"/>
</dbReference>
<dbReference type="GO" id="GO:0005829">
    <property type="term" value="C:cytosol"/>
    <property type="evidence" value="ECO:0007669"/>
    <property type="project" value="TreeGrafter"/>
</dbReference>
<feature type="binding site" evidence="6">
    <location>
        <position position="149"/>
    </location>
    <ligand>
        <name>NADP(+)</name>
        <dbReference type="ChEBI" id="CHEBI:58349"/>
    </ligand>
</feature>